<reference evidence="3 4" key="1">
    <citation type="submission" date="2012-08" db="EMBL/GenBank/DDBJ databases">
        <title>Oryza genome evolution.</title>
        <authorList>
            <person name="Wing R.A."/>
        </authorList>
    </citation>
    <scope>NUCLEOTIDE SEQUENCE</scope>
</reference>
<keyword evidence="2" id="KW-0812">Transmembrane</keyword>
<evidence type="ECO:0000256" key="1">
    <source>
        <dbReference type="SAM" id="MobiDB-lite"/>
    </source>
</evidence>
<organism evidence="3 4">
    <name type="scientific">Leersia perrieri</name>
    <dbReference type="NCBI Taxonomy" id="77586"/>
    <lineage>
        <taxon>Eukaryota</taxon>
        <taxon>Viridiplantae</taxon>
        <taxon>Streptophyta</taxon>
        <taxon>Embryophyta</taxon>
        <taxon>Tracheophyta</taxon>
        <taxon>Spermatophyta</taxon>
        <taxon>Magnoliopsida</taxon>
        <taxon>Liliopsida</taxon>
        <taxon>Poales</taxon>
        <taxon>Poaceae</taxon>
        <taxon>BOP clade</taxon>
        <taxon>Oryzoideae</taxon>
        <taxon>Oryzeae</taxon>
        <taxon>Oryzinae</taxon>
        <taxon>Leersia</taxon>
    </lineage>
</organism>
<feature type="transmembrane region" description="Helical" evidence="2">
    <location>
        <begin position="52"/>
        <end position="72"/>
    </location>
</feature>
<protein>
    <submittedName>
        <fullName evidence="3">Uncharacterized protein</fullName>
    </submittedName>
</protein>
<dbReference type="InterPro" id="IPR045501">
    <property type="entry name" value="DUF6490"/>
</dbReference>
<keyword evidence="2" id="KW-1133">Transmembrane helix</keyword>
<dbReference type="Proteomes" id="UP000032180">
    <property type="component" value="Chromosome 2"/>
</dbReference>
<evidence type="ECO:0000256" key="2">
    <source>
        <dbReference type="SAM" id="Phobius"/>
    </source>
</evidence>
<dbReference type="Gramene" id="LPERR02G07600.1">
    <property type="protein sequence ID" value="LPERR02G07600.1"/>
    <property type="gene ID" value="LPERR02G07600"/>
</dbReference>
<sequence>MASRKAPPDQEAEEEPLPPPAGGGGGDGWVTFAGHAFLAITTTLELRRYSRGAAFVALSYPHLLLLLYFYCLTRFQGHPRGSPGRSRLKAPLCAIGSLLAVEFAYQLTGTARLTATRVREIAAADVVGAIYSLILKRKA</sequence>
<dbReference type="HOGENOM" id="CLU_1734403_0_0_1"/>
<dbReference type="EnsemblPlants" id="LPERR02G07600.1">
    <property type="protein sequence ID" value="LPERR02G07600.1"/>
    <property type="gene ID" value="LPERR02G07600"/>
</dbReference>
<name>A0A0D9VDT0_9ORYZ</name>
<dbReference type="AlphaFoldDB" id="A0A0D9VDT0"/>
<dbReference type="PANTHER" id="PTHR46610">
    <property type="entry name" value="OS05G0181300 PROTEIN"/>
    <property type="match status" value="1"/>
</dbReference>
<dbReference type="PANTHER" id="PTHR46610:SF8">
    <property type="entry name" value="OS06G0147000 PROTEIN"/>
    <property type="match status" value="1"/>
</dbReference>
<feature type="region of interest" description="Disordered" evidence="1">
    <location>
        <begin position="1"/>
        <end position="24"/>
    </location>
</feature>
<dbReference type="Pfam" id="PF20100">
    <property type="entry name" value="DUF6490"/>
    <property type="match status" value="1"/>
</dbReference>
<evidence type="ECO:0000313" key="4">
    <source>
        <dbReference type="Proteomes" id="UP000032180"/>
    </source>
</evidence>
<reference evidence="4" key="2">
    <citation type="submission" date="2013-12" db="EMBL/GenBank/DDBJ databases">
        <authorList>
            <person name="Yu Y."/>
            <person name="Lee S."/>
            <person name="de Baynast K."/>
            <person name="Wissotski M."/>
            <person name="Liu L."/>
            <person name="Talag J."/>
            <person name="Goicoechea J."/>
            <person name="Angelova A."/>
            <person name="Jetty R."/>
            <person name="Kudrna D."/>
            <person name="Golser W."/>
            <person name="Rivera L."/>
            <person name="Zhang J."/>
            <person name="Wing R."/>
        </authorList>
    </citation>
    <scope>NUCLEOTIDE SEQUENCE</scope>
</reference>
<keyword evidence="2" id="KW-0472">Membrane</keyword>
<evidence type="ECO:0000313" key="3">
    <source>
        <dbReference type="EnsemblPlants" id="LPERR02G07600.1"/>
    </source>
</evidence>
<reference evidence="3" key="3">
    <citation type="submission" date="2015-04" db="UniProtKB">
        <authorList>
            <consortium name="EnsemblPlants"/>
        </authorList>
    </citation>
    <scope>IDENTIFICATION</scope>
</reference>
<keyword evidence="4" id="KW-1185">Reference proteome</keyword>
<accession>A0A0D9VDT0</accession>
<proteinExistence type="predicted"/>